<evidence type="ECO:0000256" key="1">
    <source>
        <dbReference type="ARBA" id="ARBA00004651"/>
    </source>
</evidence>
<comment type="subcellular location">
    <subcellularLocation>
        <location evidence="1 9">Cell membrane</location>
        <topology evidence="1 9">Multi-pass membrane protein</topology>
    </subcellularLocation>
</comment>
<dbReference type="PROSITE" id="PS50928">
    <property type="entry name" value="ABC_TM1"/>
    <property type="match status" value="1"/>
</dbReference>
<accession>A0A419ENT7</accession>
<evidence type="ECO:0000256" key="3">
    <source>
        <dbReference type="ARBA" id="ARBA00022448"/>
    </source>
</evidence>
<comment type="function">
    <text evidence="8">Part of the ABC transporter complex CysAWTP (TC 3.A.1.6.1) involved in sulfate/thiosulfate import. Probably responsible for the translocation of the substrate across the membrane.</text>
</comment>
<evidence type="ECO:0000313" key="12">
    <source>
        <dbReference type="Proteomes" id="UP000285961"/>
    </source>
</evidence>
<name>A0A419ENT7_9BACT</name>
<sequence length="276" mass="29639">MVSAREPTNILTSRRLAITPSRTLFFLPVLVVVLFYAGVLFLTVLNYPPVRFFSILASPEVREAIVLSLVTATGAGIVAMVLGVPMAYFLARRDFAGKIVVDALLDVPVFISPIAIGALLLVAFSTAQGRWLQEHVGEIVFEVPGIIIAQATIVTALAVRLMKATFEAVPLRYEKVARSLGCTEWNAFWKVVLPLSKSGLMASAILVWARALGEFGATVTLAGATERKTATIPTSIYLSFASADVDRALTLVLILLLVATASLIGLRRVAGKTLEI</sequence>
<dbReference type="PANTHER" id="PTHR30406">
    <property type="entry name" value="SULFATE TRANSPORT SYSTEM PERMEASE PROTEIN"/>
    <property type="match status" value="1"/>
</dbReference>
<evidence type="ECO:0000256" key="4">
    <source>
        <dbReference type="ARBA" id="ARBA00022692"/>
    </source>
</evidence>
<feature type="transmembrane region" description="Helical" evidence="9">
    <location>
        <begin position="103"/>
        <end position="125"/>
    </location>
</feature>
<organism evidence="11 12">
    <name type="scientific">Candidatus Abyssobacteria bacterium SURF_17</name>
    <dbReference type="NCBI Taxonomy" id="2093361"/>
    <lineage>
        <taxon>Bacteria</taxon>
        <taxon>Pseudomonadati</taxon>
        <taxon>Candidatus Hydrogenedentota</taxon>
        <taxon>Candidatus Abyssobacteria</taxon>
    </lineage>
</organism>
<comment type="caution">
    <text evidence="11">The sequence shown here is derived from an EMBL/GenBank/DDBJ whole genome shotgun (WGS) entry which is preliminary data.</text>
</comment>
<evidence type="ECO:0000256" key="6">
    <source>
        <dbReference type="ARBA" id="ARBA00023032"/>
    </source>
</evidence>
<dbReference type="CDD" id="cd06261">
    <property type="entry name" value="TM_PBP2"/>
    <property type="match status" value="1"/>
</dbReference>
<keyword evidence="5 9" id="KW-1133">Transmembrane helix</keyword>
<dbReference type="Gene3D" id="1.10.3720.10">
    <property type="entry name" value="MetI-like"/>
    <property type="match status" value="1"/>
</dbReference>
<dbReference type="PANTHER" id="PTHR30406:SF8">
    <property type="entry name" value="SULFATE TRANSPORT SYSTEM PERMEASE PROTEIN CYST"/>
    <property type="match status" value="1"/>
</dbReference>
<protein>
    <submittedName>
        <fullName evidence="11">ABC transporter permease subunit</fullName>
    </submittedName>
</protein>
<keyword evidence="6" id="KW-0764">Sulfate transport</keyword>
<proteinExistence type="inferred from homology"/>
<dbReference type="GO" id="GO:0005886">
    <property type="term" value="C:plasma membrane"/>
    <property type="evidence" value="ECO:0007669"/>
    <property type="project" value="UniProtKB-SubCell"/>
</dbReference>
<gene>
    <name evidence="11" type="ORF">C4532_19030</name>
</gene>
<evidence type="ECO:0000313" key="11">
    <source>
        <dbReference type="EMBL" id="RJP64524.1"/>
    </source>
</evidence>
<dbReference type="EMBL" id="QZKI01000137">
    <property type="protein sequence ID" value="RJP64524.1"/>
    <property type="molecule type" value="Genomic_DNA"/>
</dbReference>
<feature type="transmembrane region" description="Helical" evidence="9">
    <location>
        <begin position="65"/>
        <end position="91"/>
    </location>
</feature>
<keyword evidence="7 9" id="KW-0472">Membrane</keyword>
<dbReference type="InterPro" id="IPR000515">
    <property type="entry name" value="MetI-like"/>
</dbReference>
<evidence type="ECO:0000256" key="9">
    <source>
        <dbReference type="RuleBase" id="RU363032"/>
    </source>
</evidence>
<comment type="similarity">
    <text evidence="9">Belongs to the binding-protein-dependent transport system permease family.</text>
</comment>
<keyword evidence="3 9" id="KW-0813">Transport</keyword>
<dbReference type="InterPro" id="IPR035906">
    <property type="entry name" value="MetI-like_sf"/>
</dbReference>
<feature type="domain" description="ABC transmembrane type-1" evidence="10">
    <location>
        <begin position="65"/>
        <end position="264"/>
    </location>
</feature>
<evidence type="ECO:0000256" key="8">
    <source>
        <dbReference type="ARBA" id="ARBA00025323"/>
    </source>
</evidence>
<dbReference type="Proteomes" id="UP000285961">
    <property type="component" value="Unassembled WGS sequence"/>
</dbReference>
<feature type="transmembrane region" description="Helical" evidence="9">
    <location>
        <begin position="145"/>
        <end position="166"/>
    </location>
</feature>
<evidence type="ECO:0000256" key="7">
    <source>
        <dbReference type="ARBA" id="ARBA00023136"/>
    </source>
</evidence>
<feature type="transmembrane region" description="Helical" evidence="9">
    <location>
        <begin position="248"/>
        <end position="266"/>
    </location>
</feature>
<dbReference type="SUPFAM" id="SSF161098">
    <property type="entry name" value="MetI-like"/>
    <property type="match status" value="1"/>
</dbReference>
<feature type="transmembrane region" description="Helical" evidence="9">
    <location>
        <begin position="187"/>
        <end position="209"/>
    </location>
</feature>
<evidence type="ECO:0000256" key="2">
    <source>
        <dbReference type="ARBA" id="ARBA00011779"/>
    </source>
</evidence>
<evidence type="ECO:0000259" key="10">
    <source>
        <dbReference type="PROSITE" id="PS50928"/>
    </source>
</evidence>
<evidence type="ECO:0000256" key="5">
    <source>
        <dbReference type="ARBA" id="ARBA00022989"/>
    </source>
</evidence>
<dbReference type="GO" id="GO:0015419">
    <property type="term" value="F:ABC-type sulfate transporter activity"/>
    <property type="evidence" value="ECO:0007669"/>
    <property type="project" value="InterPro"/>
</dbReference>
<dbReference type="Pfam" id="PF00528">
    <property type="entry name" value="BPD_transp_1"/>
    <property type="match status" value="1"/>
</dbReference>
<keyword evidence="4 9" id="KW-0812">Transmembrane</keyword>
<dbReference type="AlphaFoldDB" id="A0A419ENT7"/>
<comment type="subunit">
    <text evidence="2">The complex is composed of two ATP-binding proteins (CysA), two transmembrane proteins (CysT and CysW) and a solute-binding protein (CysP).</text>
</comment>
<feature type="transmembrane region" description="Helical" evidence="9">
    <location>
        <begin position="24"/>
        <end position="45"/>
    </location>
</feature>
<reference evidence="11 12" key="1">
    <citation type="journal article" date="2017" name="ISME J.">
        <title>Energy and carbon metabolisms in a deep terrestrial subsurface fluid microbial community.</title>
        <authorList>
            <person name="Momper L."/>
            <person name="Jungbluth S.P."/>
            <person name="Lee M.D."/>
            <person name="Amend J.P."/>
        </authorList>
    </citation>
    <scope>NUCLEOTIDE SEQUENCE [LARGE SCALE GENOMIC DNA]</scope>
    <source>
        <strain evidence="11">SURF_17</strain>
    </source>
</reference>
<dbReference type="InterPro" id="IPR005667">
    <property type="entry name" value="Sulph_transpt2"/>
</dbReference>